<reference evidence="1 2" key="1">
    <citation type="submission" date="2018-09" db="EMBL/GenBank/DDBJ databases">
        <title>Metagenome Assembled Genomes from an Advanced Water Purification Facility.</title>
        <authorList>
            <person name="Stamps B.W."/>
            <person name="Spear J.R."/>
        </authorList>
    </citation>
    <scope>NUCLEOTIDE SEQUENCE [LARGE SCALE GENOMIC DNA]</scope>
    <source>
        <strain evidence="1">Bin_42_2</strain>
    </source>
</reference>
<evidence type="ECO:0000313" key="1">
    <source>
        <dbReference type="EMBL" id="TXI37719.1"/>
    </source>
</evidence>
<dbReference type="Proteomes" id="UP000321374">
    <property type="component" value="Unassembled WGS sequence"/>
</dbReference>
<proteinExistence type="predicted"/>
<comment type="caution">
    <text evidence="1">The sequence shown here is derived from an EMBL/GenBank/DDBJ whole genome shotgun (WGS) entry which is preliminary data.</text>
</comment>
<protein>
    <submittedName>
        <fullName evidence="1">Uncharacterized protein</fullName>
    </submittedName>
</protein>
<dbReference type="EMBL" id="SSGG01000046">
    <property type="protein sequence ID" value="TXI37719.1"/>
    <property type="molecule type" value="Genomic_DNA"/>
</dbReference>
<evidence type="ECO:0000313" key="2">
    <source>
        <dbReference type="Proteomes" id="UP000321374"/>
    </source>
</evidence>
<dbReference type="AlphaFoldDB" id="A0A5C7WL25"/>
<gene>
    <name evidence="1" type="ORF">E6Q51_02695</name>
</gene>
<organism evidence="1 2">
    <name type="scientific">Methylophilus methylotrophus</name>
    <name type="common">Bacterium W3A1</name>
    <dbReference type="NCBI Taxonomy" id="17"/>
    <lineage>
        <taxon>Bacteria</taxon>
        <taxon>Pseudomonadati</taxon>
        <taxon>Pseudomonadota</taxon>
        <taxon>Betaproteobacteria</taxon>
        <taxon>Nitrosomonadales</taxon>
        <taxon>Methylophilaceae</taxon>
        <taxon>Methylophilus</taxon>
    </lineage>
</organism>
<accession>A0A5C7WL25</accession>
<sequence length="79" mass="9183">MKNQHQQTTLENHPEFKETAQVDNLFRLINYNSKQAYDGYYIFEATVFNNQASIRITWIDTTKSTSLNDLPPKGVPFLS</sequence>
<name>A0A5C7WL25_METME</name>